<dbReference type="Proteomes" id="UP000277580">
    <property type="component" value="Unassembled WGS sequence"/>
</dbReference>
<organism evidence="1 2">
    <name type="scientific">Morchella conica CCBAS932</name>
    <dbReference type="NCBI Taxonomy" id="1392247"/>
    <lineage>
        <taxon>Eukaryota</taxon>
        <taxon>Fungi</taxon>
        <taxon>Dikarya</taxon>
        <taxon>Ascomycota</taxon>
        <taxon>Pezizomycotina</taxon>
        <taxon>Pezizomycetes</taxon>
        <taxon>Pezizales</taxon>
        <taxon>Morchellaceae</taxon>
        <taxon>Morchella</taxon>
    </lineage>
</organism>
<evidence type="ECO:0000313" key="2">
    <source>
        <dbReference type="Proteomes" id="UP000277580"/>
    </source>
</evidence>
<gene>
    <name evidence="1" type="ORF">P167DRAFT_574247</name>
</gene>
<dbReference type="EMBL" id="ML119128">
    <property type="protein sequence ID" value="RPB12565.1"/>
    <property type="molecule type" value="Genomic_DNA"/>
</dbReference>
<name>A0A3N4L3H4_9PEZI</name>
<sequence>MLELPSVSKELPMRSAESGRFTRNAKSRDLGVLFVLPPPALVTNLTPIFLWTVGQNSLGAKCSGDPAAHEESGLEEPTFIAQRMVGDLAKGLRAFWVV</sequence>
<keyword evidence="2" id="KW-1185">Reference proteome</keyword>
<dbReference type="AlphaFoldDB" id="A0A3N4L3H4"/>
<dbReference type="InParanoid" id="A0A3N4L3H4"/>
<evidence type="ECO:0000313" key="1">
    <source>
        <dbReference type="EMBL" id="RPB12565.1"/>
    </source>
</evidence>
<protein>
    <submittedName>
        <fullName evidence="1">Uncharacterized protein</fullName>
    </submittedName>
</protein>
<accession>A0A3N4L3H4</accession>
<proteinExistence type="predicted"/>
<reference evidence="1 2" key="1">
    <citation type="journal article" date="2018" name="Nat. Ecol. Evol.">
        <title>Pezizomycetes genomes reveal the molecular basis of ectomycorrhizal truffle lifestyle.</title>
        <authorList>
            <person name="Murat C."/>
            <person name="Payen T."/>
            <person name="Noel B."/>
            <person name="Kuo A."/>
            <person name="Morin E."/>
            <person name="Chen J."/>
            <person name="Kohler A."/>
            <person name="Krizsan K."/>
            <person name="Balestrini R."/>
            <person name="Da Silva C."/>
            <person name="Montanini B."/>
            <person name="Hainaut M."/>
            <person name="Levati E."/>
            <person name="Barry K.W."/>
            <person name="Belfiori B."/>
            <person name="Cichocki N."/>
            <person name="Clum A."/>
            <person name="Dockter R.B."/>
            <person name="Fauchery L."/>
            <person name="Guy J."/>
            <person name="Iotti M."/>
            <person name="Le Tacon F."/>
            <person name="Lindquist E.A."/>
            <person name="Lipzen A."/>
            <person name="Malagnac F."/>
            <person name="Mello A."/>
            <person name="Molinier V."/>
            <person name="Miyauchi S."/>
            <person name="Poulain J."/>
            <person name="Riccioni C."/>
            <person name="Rubini A."/>
            <person name="Sitrit Y."/>
            <person name="Splivallo R."/>
            <person name="Traeger S."/>
            <person name="Wang M."/>
            <person name="Zifcakova L."/>
            <person name="Wipf D."/>
            <person name="Zambonelli A."/>
            <person name="Paolocci F."/>
            <person name="Nowrousian M."/>
            <person name="Ottonello S."/>
            <person name="Baldrian P."/>
            <person name="Spatafora J.W."/>
            <person name="Henrissat B."/>
            <person name="Nagy L.G."/>
            <person name="Aury J.M."/>
            <person name="Wincker P."/>
            <person name="Grigoriev I.V."/>
            <person name="Bonfante P."/>
            <person name="Martin F.M."/>
        </authorList>
    </citation>
    <scope>NUCLEOTIDE SEQUENCE [LARGE SCALE GENOMIC DNA]</scope>
    <source>
        <strain evidence="1 2">CCBAS932</strain>
    </source>
</reference>